<feature type="transmembrane region" description="Helical" evidence="6">
    <location>
        <begin position="23"/>
        <end position="43"/>
    </location>
</feature>
<dbReference type="SUPFAM" id="SSF90123">
    <property type="entry name" value="ABC transporter transmembrane region"/>
    <property type="match status" value="1"/>
</dbReference>
<feature type="transmembrane region" description="Helical" evidence="6">
    <location>
        <begin position="237"/>
        <end position="264"/>
    </location>
</feature>
<accession>D1PPM9</accession>
<dbReference type="GO" id="GO:0005524">
    <property type="term" value="F:ATP binding"/>
    <property type="evidence" value="ECO:0007669"/>
    <property type="project" value="InterPro"/>
</dbReference>
<dbReference type="GO" id="GO:0016887">
    <property type="term" value="F:ATP hydrolysis activity"/>
    <property type="evidence" value="ECO:0007669"/>
    <property type="project" value="InterPro"/>
</dbReference>
<dbReference type="RefSeq" id="WP_007047709.1">
    <property type="nucleotide sequence ID" value="NZ_GG704769.1"/>
</dbReference>
<dbReference type="PANTHER" id="PTHR43394:SF1">
    <property type="entry name" value="ATP-BINDING CASSETTE SUB-FAMILY B MEMBER 10, MITOCHONDRIAL"/>
    <property type="match status" value="1"/>
</dbReference>
<dbReference type="SUPFAM" id="SSF52540">
    <property type="entry name" value="P-loop containing nucleoside triphosphate hydrolases"/>
    <property type="match status" value="1"/>
</dbReference>
<dbReference type="STRING" id="411471.SUBVAR_06345"/>
<dbReference type="InterPro" id="IPR011527">
    <property type="entry name" value="ABC1_TM_dom"/>
</dbReference>
<dbReference type="eggNOG" id="COG1132">
    <property type="taxonomic scope" value="Bacteria"/>
</dbReference>
<dbReference type="PANTHER" id="PTHR43394">
    <property type="entry name" value="ATP-DEPENDENT PERMEASE MDL1, MITOCHONDRIAL"/>
    <property type="match status" value="1"/>
</dbReference>
<evidence type="ECO:0000256" key="1">
    <source>
        <dbReference type="ARBA" id="ARBA00004651"/>
    </source>
</evidence>
<name>D1PPM9_9FIRM</name>
<evidence type="ECO:0000259" key="7">
    <source>
        <dbReference type="PROSITE" id="PS50929"/>
    </source>
</evidence>
<dbReference type="HOGENOM" id="CLU_667160_0_0_9"/>
<evidence type="ECO:0000256" key="6">
    <source>
        <dbReference type="SAM" id="Phobius"/>
    </source>
</evidence>
<dbReference type="Gene3D" id="1.20.1560.10">
    <property type="entry name" value="ABC transporter type 1, transmembrane domain"/>
    <property type="match status" value="1"/>
</dbReference>
<feature type="transmembrane region" description="Helical" evidence="6">
    <location>
        <begin position="276"/>
        <end position="296"/>
    </location>
</feature>
<keyword evidence="9" id="KW-1185">Reference proteome</keyword>
<feature type="region of interest" description="Disordered" evidence="5">
    <location>
        <begin position="389"/>
        <end position="412"/>
    </location>
</feature>
<dbReference type="Pfam" id="PF00005">
    <property type="entry name" value="ABC_tran"/>
    <property type="match status" value="1"/>
</dbReference>
<proteinExistence type="predicted"/>
<dbReference type="InterPro" id="IPR003439">
    <property type="entry name" value="ABC_transporter-like_ATP-bd"/>
</dbReference>
<feature type="transmembrane region" description="Helical" evidence="6">
    <location>
        <begin position="63"/>
        <end position="87"/>
    </location>
</feature>
<gene>
    <name evidence="8" type="ORF">SUBVAR_06345</name>
</gene>
<dbReference type="Pfam" id="PF00664">
    <property type="entry name" value="ABC_membrane"/>
    <property type="match status" value="1"/>
</dbReference>
<reference evidence="8" key="1">
    <citation type="submission" date="2009-12" db="EMBL/GenBank/DDBJ databases">
        <authorList>
            <person name="Weinstock G."/>
            <person name="Sodergren E."/>
            <person name="Clifton S."/>
            <person name="Fulton L."/>
            <person name="Fulton B."/>
            <person name="Courtney L."/>
            <person name="Fronick C."/>
            <person name="Harrison M."/>
            <person name="Strong C."/>
            <person name="Farmer C."/>
            <person name="Delahaunty K."/>
            <person name="Markovic C."/>
            <person name="Hall O."/>
            <person name="Minx P."/>
            <person name="Tomlinson C."/>
            <person name="Mitreva M."/>
            <person name="Nelson J."/>
            <person name="Hou S."/>
            <person name="Wollam A."/>
            <person name="Pepin K.H."/>
            <person name="Johnson M."/>
            <person name="Bhonagiri V."/>
            <person name="Nash W.E."/>
            <person name="Warren W."/>
            <person name="Chinwalla A."/>
            <person name="Mardis E.R."/>
            <person name="Wilson R.K."/>
        </authorList>
    </citation>
    <scope>NUCLEOTIDE SEQUENCE [LARGE SCALE GENOMIC DNA]</scope>
    <source>
        <strain evidence="8">DSM 15176</strain>
    </source>
</reference>
<feature type="compositionally biased region" description="Low complexity" evidence="5">
    <location>
        <begin position="393"/>
        <end position="412"/>
    </location>
</feature>
<dbReference type="GO" id="GO:0005886">
    <property type="term" value="C:plasma membrane"/>
    <property type="evidence" value="ECO:0007669"/>
    <property type="project" value="UniProtKB-SubCell"/>
</dbReference>
<keyword evidence="4 6" id="KW-0472">Membrane</keyword>
<evidence type="ECO:0000256" key="2">
    <source>
        <dbReference type="ARBA" id="ARBA00022692"/>
    </source>
</evidence>
<dbReference type="InterPro" id="IPR027417">
    <property type="entry name" value="P-loop_NTPase"/>
</dbReference>
<evidence type="ECO:0000256" key="3">
    <source>
        <dbReference type="ARBA" id="ARBA00022989"/>
    </source>
</evidence>
<sequence length="412" mass="44999">MQNKQPSQGSLGRFFSMLWKARLPYAWIAGYLVVSVLMTNVGISATEYTAQLYAGNVDFWGVVIPFLVVSLVSLVIGSVSGMISGICMARIDRNLRRAVWQKIVRLPFGYYQQNAPKELISRVTTDISTISALIMQVFLLALTSLYSTVRLFVQIRSYNSRLMVATLVLLPLQVVIGVLAGQLKFGLSDEVNRRTAELTEAVSERTGQAMLIKSFSAQKREEEAVGRRAKAFYRTSVLNAWVTNFVSPVYVLVGALQFIVIVMVGRGFYADGSITLAQWVAYFVFANQIINNLTAYTGYWTSLKSAQGATNRVAAVMAEPEEDRDAGEPVGTLQGDIVFDHLRFGYGETLLFDDLCLTIPQGRATAVIGPSGSGKTTLLNLVERLYPPPKPAPSASAGTTSAGFPSAATGRR</sequence>
<evidence type="ECO:0000256" key="4">
    <source>
        <dbReference type="ARBA" id="ARBA00023136"/>
    </source>
</evidence>
<evidence type="ECO:0000313" key="9">
    <source>
        <dbReference type="Proteomes" id="UP000003438"/>
    </source>
</evidence>
<feature type="transmembrane region" description="Helical" evidence="6">
    <location>
        <begin position="127"/>
        <end position="149"/>
    </location>
</feature>
<evidence type="ECO:0000256" key="5">
    <source>
        <dbReference type="SAM" id="MobiDB-lite"/>
    </source>
</evidence>
<dbReference type="InterPro" id="IPR039421">
    <property type="entry name" value="Type_1_exporter"/>
</dbReference>
<feature type="domain" description="ABC transmembrane type-1" evidence="7">
    <location>
        <begin position="66"/>
        <end position="305"/>
    </location>
</feature>
<organism evidence="8 9">
    <name type="scientific">Subdoligranulum variabile DSM 15176</name>
    <dbReference type="NCBI Taxonomy" id="411471"/>
    <lineage>
        <taxon>Bacteria</taxon>
        <taxon>Bacillati</taxon>
        <taxon>Bacillota</taxon>
        <taxon>Clostridia</taxon>
        <taxon>Eubacteriales</taxon>
        <taxon>Oscillospiraceae</taxon>
        <taxon>Subdoligranulum</taxon>
    </lineage>
</organism>
<dbReference type="InterPro" id="IPR036640">
    <property type="entry name" value="ABC1_TM_sf"/>
</dbReference>
<dbReference type="Proteomes" id="UP000003438">
    <property type="component" value="Unassembled WGS sequence"/>
</dbReference>
<dbReference type="GO" id="GO:0015421">
    <property type="term" value="F:ABC-type oligopeptide transporter activity"/>
    <property type="evidence" value="ECO:0007669"/>
    <property type="project" value="TreeGrafter"/>
</dbReference>
<comment type="subcellular location">
    <subcellularLocation>
        <location evidence="1">Cell membrane</location>
        <topology evidence="1">Multi-pass membrane protein</topology>
    </subcellularLocation>
</comment>
<dbReference type="EMBL" id="ACBY02000027">
    <property type="protein sequence ID" value="EFB75372.1"/>
    <property type="molecule type" value="Genomic_DNA"/>
</dbReference>
<dbReference type="AlphaFoldDB" id="D1PPM9"/>
<keyword evidence="3 6" id="KW-1133">Transmembrane helix</keyword>
<dbReference type="Gene3D" id="3.40.50.300">
    <property type="entry name" value="P-loop containing nucleotide triphosphate hydrolases"/>
    <property type="match status" value="1"/>
</dbReference>
<dbReference type="OrthoDB" id="1240423at2"/>
<feature type="transmembrane region" description="Helical" evidence="6">
    <location>
        <begin position="161"/>
        <end position="183"/>
    </location>
</feature>
<dbReference type="PROSITE" id="PS50929">
    <property type="entry name" value="ABC_TM1F"/>
    <property type="match status" value="1"/>
</dbReference>
<protein>
    <submittedName>
        <fullName evidence="8">ABC transporter transmembrane region</fullName>
    </submittedName>
</protein>
<comment type="caution">
    <text evidence="8">The sequence shown here is derived from an EMBL/GenBank/DDBJ whole genome shotgun (WGS) entry which is preliminary data.</text>
</comment>
<evidence type="ECO:0000313" key="8">
    <source>
        <dbReference type="EMBL" id="EFB75372.1"/>
    </source>
</evidence>
<keyword evidence="2 6" id="KW-0812">Transmembrane</keyword>